<comment type="caution">
    <text evidence="6">The sequence shown here is derived from an EMBL/GenBank/DDBJ whole genome shotgun (WGS) entry which is preliminary data.</text>
</comment>
<dbReference type="GO" id="GO:0006729">
    <property type="term" value="P:tetrahydrobiopterin biosynthetic process"/>
    <property type="evidence" value="ECO:0007669"/>
    <property type="project" value="InterPro"/>
</dbReference>
<evidence type="ECO:0000256" key="1">
    <source>
        <dbReference type="ARBA" id="ARBA00001554"/>
    </source>
</evidence>
<evidence type="ECO:0000256" key="2">
    <source>
        <dbReference type="ARBA" id="ARBA00006472"/>
    </source>
</evidence>
<comment type="catalytic activity">
    <reaction evidence="1">
        <text>(4aS,6R)-4a-hydroxy-L-erythro-5,6,7,8-tetrahydrobiopterin = (6R)-L-erythro-6,7-dihydrobiopterin + H2O</text>
        <dbReference type="Rhea" id="RHEA:11920"/>
        <dbReference type="ChEBI" id="CHEBI:15377"/>
        <dbReference type="ChEBI" id="CHEBI:15642"/>
        <dbReference type="ChEBI" id="CHEBI:43120"/>
        <dbReference type="EC" id="4.2.1.96"/>
    </reaction>
</comment>
<dbReference type="GO" id="GO:0008124">
    <property type="term" value="F:4-alpha-hydroxytetrahydrobiopterin dehydratase activity"/>
    <property type="evidence" value="ECO:0007669"/>
    <property type="project" value="UniProtKB-EC"/>
</dbReference>
<dbReference type="EC" id="4.2.1.96" evidence="3"/>
<accession>A0A8J4Q159</accession>
<dbReference type="EMBL" id="AJWJ01000045">
    <property type="protein sequence ID" value="KAF2076894.1"/>
    <property type="molecule type" value="Genomic_DNA"/>
</dbReference>
<evidence type="ECO:0000313" key="6">
    <source>
        <dbReference type="EMBL" id="KAF2076894.1"/>
    </source>
</evidence>
<evidence type="ECO:0000313" key="7">
    <source>
        <dbReference type="Proteomes" id="UP000695562"/>
    </source>
</evidence>
<dbReference type="Proteomes" id="UP000695562">
    <property type="component" value="Unassembled WGS sequence"/>
</dbReference>
<sequence length="163" mass="18793">MSVCKIFSNTITKSSSSLSFFPKCLNHTTKRHYSTTNDKVPLHEKKCIPCEGDIDPLDINEKIKLLKNLDKKWTMGNDNKSIFRVWRIPFPRAIKQLQYVMQIAEEEGHHPDVSITSYWNLKIEIFTHSINDLTENDFILASKIDGLQIPDAQPPTPKKSHPM</sequence>
<dbReference type="PANTHER" id="PTHR12599">
    <property type="entry name" value="PTERIN-4-ALPHA-CARBINOLAMINE DEHYDRATASE"/>
    <property type="match status" value="1"/>
</dbReference>
<dbReference type="Gene3D" id="3.30.1360.20">
    <property type="entry name" value="Transcriptional coactivator/pterin dehydratase"/>
    <property type="match status" value="1"/>
</dbReference>
<reference evidence="6" key="1">
    <citation type="submission" date="2020-01" db="EMBL/GenBank/DDBJ databases">
        <title>Development of genomics and gene disruption for Polysphondylium violaceum indicates a role for the polyketide synthase stlB in stalk morphogenesis.</title>
        <authorList>
            <person name="Narita B."/>
            <person name="Kawabe Y."/>
            <person name="Kin K."/>
            <person name="Saito T."/>
            <person name="Gibbs R."/>
            <person name="Kuspa A."/>
            <person name="Muzny D."/>
            <person name="Queller D."/>
            <person name="Richards S."/>
            <person name="Strassman J."/>
            <person name="Sucgang R."/>
            <person name="Worley K."/>
            <person name="Schaap P."/>
        </authorList>
    </citation>
    <scope>NUCLEOTIDE SEQUENCE</scope>
    <source>
        <strain evidence="6">QSvi11</strain>
    </source>
</reference>
<keyword evidence="7" id="KW-1185">Reference proteome</keyword>
<dbReference type="InterPro" id="IPR001533">
    <property type="entry name" value="Pterin_deHydtase"/>
</dbReference>
<name>A0A8J4Q159_9MYCE</name>
<dbReference type="Pfam" id="PF01329">
    <property type="entry name" value="Pterin_4a"/>
    <property type="match status" value="1"/>
</dbReference>
<gene>
    <name evidence="6" type="ORF">CYY_001797</name>
</gene>
<evidence type="ECO:0000256" key="3">
    <source>
        <dbReference type="ARBA" id="ARBA00013252"/>
    </source>
</evidence>
<evidence type="ECO:0000256" key="5">
    <source>
        <dbReference type="ARBA" id="ARBA00030497"/>
    </source>
</evidence>
<dbReference type="InterPro" id="IPR036428">
    <property type="entry name" value="PCD_sf"/>
</dbReference>
<dbReference type="SUPFAM" id="SSF55248">
    <property type="entry name" value="PCD-like"/>
    <property type="match status" value="1"/>
</dbReference>
<protein>
    <recommendedName>
        <fullName evidence="3">4a-hydroxytetrahydrobiopterin dehydratase</fullName>
        <ecNumber evidence="3">4.2.1.96</ecNumber>
    </recommendedName>
    <alternativeName>
        <fullName evidence="5">4-alpha-hydroxy-tetrahydropterin dehydratase</fullName>
    </alternativeName>
</protein>
<dbReference type="AlphaFoldDB" id="A0A8J4Q159"/>
<evidence type="ECO:0000256" key="4">
    <source>
        <dbReference type="ARBA" id="ARBA00023239"/>
    </source>
</evidence>
<dbReference type="PANTHER" id="PTHR12599:SF0">
    <property type="entry name" value="PTERIN-4-ALPHA-CARBINOLAMINE DEHYDRATASE"/>
    <property type="match status" value="1"/>
</dbReference>
<proteinExistence type="inferred from homology"/>
<keyword evidence="4" id="KW-0456">Lyase</keyword>
<comment type="similarity">
    <text evidence="2">Belongs to the pterin-4-alpha-carbinolamine dehydratase family.</text>
</comment>
<organism evidence="6 7">
    <name type="scientific">Polysphondylium violaceum</name>
    <dbReference type="NCBI Taxonomy" id="133409"/>
    <lineage>
        <taxon>Eukaryota</taxon>
        <taxon>Amoebozoa</taxon>
        <taxon>Evosea</taxon>
        <taxon>Eumycetozoa</taxon>
        <taxon>Dictyostelia</taxon>
        <taxon>Dictyosteliales</taxon>
        <taxon>Dictyosteliaceae</taxon>
        <taxon>Polysphondylium</taxon>
    </lineage>
</organism>
<dbReference type="OrthoDB" id="277398at2759"/>